<evidence type="ECO:0000256" key="2">
    <source>
        <dbReference type="ARBA" id="ARBA00008773"/>
    </source>
</evidence>
<keyword evidence="10" id="KW-1185">Reference proteome</keyword>
<dbReference type="EMBL" id="PDCK01000045">
    <property type="protein sequence ID" value="PRQ15879.1"/>
    <property type="molecule type" value="Genomic_DNA"/>
</dbReference>
<dbReference type="SUPFAM" id="SSF51445">
    <property type="entry name" value="(Trans)glycosidases"/>
    <property type="match status" value="1"/>
</dbReference>
<evidence type="ECO:0000256" key="7">
    <source>
        <dbReference type="ARBA" id="ARBA00033417"/>
    </source>
</evidence>
<dbReference type="PANTHER" id="PTHR32227">
    <property type="entry name" value="GLUCAN ENDO-1,3-BETA-GLUCOSIDASE BG1-RELATED-RELATED"/>
    <property type="match status" value="1"/>
</dbReference>
<evidence type="ECO:0000256" key="1">
    <source>
        <dbReference type="ARBA" id="ARBA00000382"/>
    </source>
</evidence>
<protein>
    <recommendedName>
        <fullName evidence="3">glucan endo-1,3-beta-D-glucosidase</fullName>
        <ecNumber evidence="3">3.2.1.39</ecNumber>
    </recommendedName>
    <alternativeName>
        <fullName evidence="6">(1-&gt;3)-beta-glucan endohydrolase</fullName>
    </alternativeName>
    <alternativeName>
        <fullName evidence="7">Beta-1,3-endoglucanase</fullName>
    </alternativeName>
</protein>
<dbReference type="GO" id="GO:0042973">
    <property type="term" value="F:glucan endo-1,3-beta-D-glucosidase activity"/>
    <property type="evidence" value="ECO:0007669"/>
    <property type="project" value="UniProtKB-EC"/>
</dbReference>
<keyword evidence="4 9" id="KW-0378">Hydrolase</keyword>
<dbReference type="InterPro" id="IPR044965">
    <property type="entry name" value="Glyco_hydro_17_plant"/>
</dbReference>
<sequence>MEKIHNAISKADLANKIKVSTAVQPVILQESYPPSKGSFRQDYRPFLDPIIGFLVGNKSPLLLNMYPYFSFIHNLPSKH</sequence>
<name>A0A2P6P1T4_ROSCH</name>
<evidence type="ECO:0000256" key="6">
    <source>
        <dbReference type="ARBA" id="ARBA00033335"/>
    </source>
</evidence>
<comment type="catalytic activity">
    <reaction evidence="1">
        <text>Hydrolysis of (1-&gt;3)-beta-D-glucosidic linkages in (1-&gt;3)-beta-D-glucans.</text>
        <dbReference type="EC" id="3.2.1.39"/>
    </reaction>
</comment>
<dbReference type="AlphaFoldDB" id="A0A2P6P1T4"/>
<evidence type="ECO:0000256" key="3">
    <source>
        <dbReference type="ARBA" id="ARBA00012780"/>
    </source>
</evidence>
<evidence type="ECO:0000256" key="4">
    <source>
        <dbReference type="ARBA" id="ARBA00022801"/>
    </source>
</evidence>
<gene>
    <name evidence="9" type="ORF">RchiOBHm_Chr7g0178191</name>
</gene>
<dbReference type="InterPro" id="IPR017853">
    <property type="entry name" value="GH"/>
</dbReference>
<dbReference type="InterPro" id="IPR000490">
    <property type="entry name" value="Glyco_hydro_17"/>
</dbReference>
<dbReference type="Pfam" id="PF00332">
    <property type="entry name" value="Glyco_hydro_17"/>
    <property type="match status" value="1"/>
</dbReference>
<evidence type="ECO:0000313" key="10">
    <source>
        <dbReference type="Proteomes" id="UP000238479"/>
    </source>
</evidence>
<dbReference type="GO" id="GO:0005975">
    <property type="term" value="P:carbohydrate metabolic process"/>
    <property type="evidence" value="ECO:0007669"/>
    <property type="project" value="InterPro"/>
</dbReference>
<comment type="caution">
    <text evidence="9">The sequence shown here is derived from an EMBL/GenBank/DDBJ whole genome shotgun (WGS) entry which is preliminary data.</text>
</comment>
<organism evidence="9 10">
    <name type="scientific">Rosa chinensis</name>
    <name type="common">China rose</name>
    <dbReference type="NCBI Taxonomy" id="74649"/>
    <lineage>
        <taxon>Eukaryota</taxon>
        <taxon>Viridiplantae</taxon>
        <taxon>Streptophyta</taxon>
        <taxon>Embryophyta</taxon>
        <taxon>Tracheophyta</taxon>
        <taxon>Spermatophyta</taxon>
        <taxon>Magnoliopsida</taxon>
        <taxon>eudicotyledons</taxon>
        <taxon>Gunneridae</taxon>
        <taxon>Pentapetalae</taxon>
        <taxon>rosids</taxon>
        <taxon>fabids</taxon>
        <taxon>Rosales</taxon>
        <taxon>Rosaceae</taxon>
        <taxon>Rosoideae</taxon>
        <taxon>Rosoideae incertae sedis</taxon>
        <taxon>Rosa</taxon>
    </lineage>
</organism>
<proteinExistence type="inferred from homology"/>
<evidence type="ECO:0000256" key="8">
    <source>
        <dbReference type="RuleBase" id="RU004335"/>
    </source>
</evidence>
<comment type="similarity">
    <text evidence="2 8">Belongs to the glycosyl hydrolase 17 family.</text>
</comment>
<keyword evidence="5 9" id="KW-0326">Glycosidase</keyword>
<evidence type="ECO:0000313" key="9">
    <source>
        <dbReference type="EMBL" id="PRQ15879.1"/>
    </source>
</evidence>
<dbReference type="Proteomes" id="UP000238479">
    <property type="component" value="Chromosome 7"/>
</dbReference>
<dbReference type="STRING" id="74649.A0A2P6P1T4"/>
<accession>A0A2P6P1T4</accession>
<dbReference type="EC" id="3.2.1.39" evidence="3"/>
<dbReference type="Gene3D" id="3.20.20.80">
    <property type="entry name" value="Glycosidases"/>
    <property type="match status" value="1"/>
</dbReference>
<evidence type="ECO:0000256" key="5">
    <source>
        <dbReference type="ARBA" id="ARBA00023295"/>
    </source>
</evidence>
<reference evidence="9 10" key="1">
    <citation type="journal article" date="2018" name="Nat. Genet.">
        <title>The Rosa genome provides new insights in the design of modern roses.</title>
        <authorList>
            <person name="Bendahmane M."/>
        </authorList>
    </citation>
    <scope>NUCLEOTIDE SEQUENCE [LARGE SCALE GENOMIC DNA]</scope>
    <source>
        <strain evidence="10">cv. Old Blush</strain>
    </source>
</reference>
<dbReference type="Gramene" id="PRQ15879">
    <property type="protein sequence ID" value="PRQ15879"/>
    <property type="gene ID" value="RchiOBHm_Chr7g0178191"/>
</dbReference>